<feature type="domain" description="N-acetyltransferase" evidence="1">
    <location>
        <begin position="29"/>
        <end position="166"/>
    </location>
</feature>
<name>A0A1M5KTV1_9ACTN</name>
<proteinExistence type="predicted"/>
<dbReference type="Proteomes" id="UP000186132">
    <property type="component" value="Unassembled WGS sequence"/>
</dbReference>
<dbReference type="InterPro" id="IPR016181">
    <property type="entry name" value="Acyl_CoA_acyltransferase"/>
</dbReference>
<reference evidence="2 3" key="1">
    <citation type="submission" date="2016-11" db="EMBL/GenBank/DDBJ databases">
        <authorList>
            <person name="Jaros S."/>
            <person name="Januszkiewicz K."/>
            <person name="Wedrychowicz H."/>
        </authorList>
    </citation>
    <scope>NUCLEOTIDE SEQUENCE [LARGE SCALE GENOMIC DNA]</scope>
    <source>
        <strain evidence="2 3">DSM 45627</strain>
    </source>
</reference>
<keyword evidence="3" id="KW-1185">Reference proteome</keyword>
<dbReference type="GO" id="GO:0016747">
    <property type="term" value="F:acyltransferase activity, transferring groups other than amino-acyl groups"/>
    <property type="evidence" value="ECO:0007669"/>
    <property type="project" value="InterPro"/>
</dbReference>
<dbReference type="RefSeq" id="WP_073390173.1">
    <property type="nucleotide sequence ID" value="NZ_FQVU01000003.1"/>
</dbReference>
<accession>A0A1M5KTV1</accession>
<evidence type="ECO:0000259" key="1">
    <source>
        <dbReference type="PROSITE" id="PS51186"/>
    </source>
</evidence>
<sequence length="166" mass="17915">MTVIVALAAERVDEVHALRVELHRHHAAITTPPGWVPRDEEDAWRSWRARAAPLLHEGVAALFVHRASAAAEPDGMALVTMLPAAELARPVLGATGEHAELLTLVVRARARSAGIGAALYEAAAGWARDRGAVVMHVDTRAGNVDGLRFYERQGARPAFTQLMQPL</sequence>
<evidence type="ECO:0000313" key="2">
    <source>
        <dbReference type="EMBL" id="SHG56166.1"/>
    </source>
</evidence>
<dbReference type="InterPro" id="IPR000182">
    <property type="entry name" value="GNAT_dom"/>
</dbReference>
<evidence type="ECO:0000313" key="3">
    <source>
        <dbReference type="Proteomes" id="UP000186132"/>
    </source>
</evidence>
<dbReference type="EMBL" id="FQVU01000003">
    <property type="protein sequence ID" value="SHG56166.1"/>
    <property type="molecule type" value="Genomic_DNA"/>
</dbReference>
<dbReference type="Pfam" id="PF00583">
    <property type="entry name" value="Acetyltransf_1"/>
    <property type="match status" value="1"/>
</dbReference>
<dbReference type="Gene3D" id="3.40.630.30">
    <property type="match status" value="1"/>
</dbReference>
<dbReference type="CDD" id="cd04301">
    <property type="entry name" value="NAT_SF"/>
    <property type="match status" value="1"/>
</dbReference>
<dbReference type="OrthoDB" id="9799092at2"/>
<organism evidence="2 3">
    <name type="scientific">Jatrophihabitans endophyticus</name>
    <dbReference type="NCBI Taxonomy" id="1206085"/>
    <lineage>
        <taxon>Bacteria</taxon>
        <taxon>Bacillati</taxon>
        <taxon>Actinomycetota</taxon>
        <taxon>Actinomycetes</taxon>
        <taxon>Jatrophihabitantales</taxon>
        <taxon>Jatrophihabitantaceae</taxon>
        <taxon>Jatrophihabitans</taxon>
    </lineage>
</organism>
<dbReference type="STRING" id="1206085.SAMN05443575_2257"/>
<dbReference type="PROSITE" id="PS51186">
    <property type="entry name" value="GNAT"/>
    <property type="match status" value="1"/>
</dbReference>
<gene>
    <name evidence="2" type="ORF">SAMN05443575_2257</name>
</gene>
<dbReference type="AlphaFoldDB" id="A0A1M5KTV1"/>
<protein>
    <submittedName>
        <fullName evidence="2">Acetyltransferase (GNAT) family protein</fullName>
    </submittedName>
</protein>
<dbReference type="SUPFAM" id="SSF55729">
    <property type="entry name" value="Acyl-CoA N-acyltransferases (Nat)"/>
    <property type="match status" value="1"/>
</dbReference>
<keyword evidence="2" id="KW-0808">Transferase</keyword>